<reference evidence="4" key="1">
    <citation type="submission" date="2021-05" db="EMBL/GenBank/DDBJ databases">
        <title>Energy efficiency and biological interactions define the core microbiome of deep oligotrophic groundwater.</title>
        <authorList>
            <person name="Mehrshad M."/>
            <person name="Lopez-Fernandez M."/>
            <person name="Bell E."/>
            <person name="Bernier-Latmani R."/>
            <person name="Bertilsson S."/>
            <person name="Dopson M."/>
        </authorList>
    </citation>
    <scope>NUCLEOTIDE SEQUENCE</scope>
    <source>
        <strain evidence="4">Modern_marine.mb.64</strain>
    </source>
</reference>
<dbReference type="Pfam" id="PF01408">
    <property type="entry name" value="GFO_IDH_MocA"/>
    <property type="match status" value="1"/>
</dbReference>
<dbReference type="GO" id="GO:0000166">
    <property type="term" value="F:nucleotide binding"/>
    <property type="evidence" value="ECO:0007669"/>
    <property type="project" value="InterPro"/>
</dbReference>
<dbReference type="GO" id="GO:0016491">
    <property type="term" value="F:oxidoreductase activity"/>
    <property type="evidence" value="ECO:0007669"/>
    <property type="project" value="UniProtKB-KW"/>
</dbReference>
<dbReference type="InterPro" id="IPR036291">
    <property type="entry name" value="NAD(P)-bd_dom_sf"/>
</dbReference>
<name>A0A948W7R6_UNCEI</name>
<dbReference type="InterPro" id="IPR050463">
    <property type="entry name" value="Gfo/Idh/MocA_oxidrdct_glycsds"/>
</dbReference>
<dbReference type="InterPro" id="IPR000683">
    <property type="entry name" value="Gfo/Idh/MocA-like_OxRdtase_N"/>
</dbReference>
<proteinExistence type="predicted"/>
<accession>A0A948W7R6</accession>
<dbReference type="Gene3D" id="3.30.360.10">
    <property type="entry name" value="Dihydrodipicolinate Reductase, domain 2"/>
    <property type="match status" value="1"/>
</dbReference>
<dbReference type="Proteomes" id="UP000777784">
    <property type="component" value="Unassembled WGS sequence"/>
</dbReference>
<dbReference type="PANTHER" id="PTHR43818">
    <property type="entry name" value="BCDNA.GH03377"/>
    <property type="match status" value="1"/>
</dbReference>
<evidence type="ECO:0000313" key="4">
    <source>
        <dbReference type="EMBL" id="MBU2692874.1"/>
    </source>
</evidence>
<dbReference type="InterPro" id="IPR055170">
    <property type="entry name" value="GFO_IDH_MocA-like_dom"/>
</dbReference>
<dbReference type="SUPFAM" id="SSF51735">
    <property type="entry name" value="NAD(P)-binding Rossmann-fold domains"/>
    <property type="match status" value="1"/>
</dbReference>
<dbReference type="EMBL" id="JAHJDP010000104">
    <property type="protein sequence ID" value="MBU2692874.1"/>
    <property type="molecule type" value="Genomic_DNA"/>
</dbReference>
<feature type="domain" description="GFO/IDH/MocA-like oxidoreductase" evidence="3">
    <location>
        <begin position="134"/>
        <end position="274"/>
    </location>
</feature>
<dbReference type="SUPFAM" id="SSF55347">
    <property type="entry name" value="Glyceraldehyde-3-phosphate dehydrogenase-like, C-terminal domain"/>
    <property type="match status" value="1"/>
</dbReference>
<evidence type="ECO:0000259" key="3">
    <source>
        <dbReference type="Pfam" id="PF22725"/>
    </source>
</evidence>
<evidence type="ECO:0000256" key="1">
    <source>
        <dbReference type="ARBA" id="ARBA00023002"/>
    </source>
</evidence>
<dbReference type="Pfam" id="PF22725">
    <property type="entry name" value="GFO_IDH_MocA_C3"/>
    <property type="match status" value="1"/>
</dbReference>
<sequence>MGKKKIRWAIIGNGFARQTVLPCLSRIDGLAVVALCARHPMRAQQTAEEFNIPEIFTDYRLMISGTKPDLVMITTPPRLHREISLFALEQGCHVLCEKPTAMNAQEAREMWEAARNAPGRIHLIDHELRLDPSHQEIKRRIQEGWLGSLRQLSWTQRSEGMASPDRPWSWWNSREAGGGLLGALGSHAVDLFRHWAGEFSSVWGMLQTQTRQRHDPSTNLPRPVDSDDAFTAVLKMAEGSDENVRDATARFDMNSASPGPWMMRIEVIGTSGRLLLDDRGMLWGTRKAADGWEKIETKEDLPAEDLNVIPDTVWARAFLRSARLIQEGMKRSETKIAGLSTFEDGWRNQTVLDAIRLSSEAGTWIDLPPEEELPHLPAGQDLC</sequence>
<evidence type="ECO:0000313" key="5">
    <source>
        <dbReference type="Proteomes" id="UP000777784"/>
    </source>
</evidence>
<keyword evidence="1" id="KW-0560">Oxidoreductase</keyword>
<gene>
    <name evidence="4" type="ORF">KJ970_18295</name>
</gene>
<protein>
    <submittedName>
        <fullName evidence="4">Gfo/Idh/MocA family oxidoreductase</fullName>
    </submittedName>
</protein>
<comment type="caution">
    <text evidence="4">The sequence shown here is derived from an EMBL/GenBank/DDBJ whole genome shotgun (WGS) entry which is preliminary data.</text>
</comment>
<dbReference type="Gene3D" id="3.40.50.720">
    <property type="entry name" value="NAD(P)-binding Rossmann-like Domain"/>
    <property type="match status" value="1"/>
</dbReference>
<evidence type="ECO:0000259" key="2">
    <source>
        <dbReference type="Pfam" id="PF01408"/>
    </source>
</evidence>
<dbReference type="AlphaFoldDB" id="A0A948W7R6"/>
<feature type="domain" description="Gfo/Idh/MocA-like oxidoreductase N-terminal" evidence="2">
    <location>
        <begin position="6"/>
        <end position="120"/>
    </location>
</feature>
<dbReference type="PANTHER" id="PTHR43818:SF11">
    <property type="entry name" value="BCDNA.GH03377"/>
    <property type="match status" value="1"/>
</dbReference>
<organism evidence="4 5">
    <name type="scientific">Eiseniibacteriota bacterium</name>
    <dbReference type="NCBI Taxonomy" id="2212470"/>
    <lineage>
        <taxon>Bacteria</taxon>
        <taxon>Candidatus Eiseniibacteriota</taxon>
    </lineage>
</organism>